<reference evidence="1 2" key="1">
    <citation type="journal article" date="2012" name="PLoS Pathog.">
        <title>Comparative pathogenomics reveals horizontally acquired novel virulence genes in fungi infecting cereal hosts.</title>
        <authorList>
            <person name="Gardiner D.M."/>
            <person name="McDonald M.C."/>
            <person name="Covarelli L."/>
            <person name="Solomon P.S."/>
            <person name="Rusu A.G."/>
            <person name="Marshall M."/>
            <person name="Kazan K."/>
            <person name="Chakraborty S."/>
            <person name="McDonald B.A."/>
            <person name="Manners J.M."/>
        </authorList>
    </citation>
    <scope>NUCLEOTIDE SEQUENCE [LARGE SCALE GENOMIC DNA]</scope>
    <source>
        <strain evidence="1 2">CS3096</strain>
    </source>
</reference>
<protein>
    <recommendedName>
        <fullName evidence="3">F-box domain-containing protein</fullName>
    </recommendedName>
</protein>
<evidence type="ECO:0008006" key="3">
    <source>
        <dbReference type="Google" id="ProtNLM"/>
    </source>
</evidence>
<dbReference type="RefSeq" id="XP_009258081.1">
    <property type="nucleotide sequence ID" value="XM_009259806.1"/>
</dbReference>
<sequence length="420" mass="48405">MSFKLVELLSDQHNPNLDIVDLILSNLGIAGIFALHATCRRLRWVVRHMTESPYLLHINKKLERYFDDPASFRYQLGKCNGLITGDFVRSFLTFSSPTSSTLDIVAKGGPNIDALMRYLQRDEGYIRDWQGDTPLDDDDNDYDDDDDDDYTLSYGFIILRRREPFDMSVRIKLGSPIFEIINNADTSADLMFISWNKVYCLFPLPTIKRHKFFALRPFDRSVGDTLREYAAAGWTTRDLVRPHEAPELIPREALQQIGGQRSLIIDLTGSPIGKFTPDYVLESGVFSINWTPGNFDGHPILSVGVHQSFTRVALRYIHTTGLSGIAQQSWNEFLQTKLRLWVYIEDLKTYPVDTPTCNHLIVWYKCHMCVRARMPSTWDYADDQISTWFQEWRRRETGLVLLPPAPVMNRRFSFGVSSLL</sequence>
<dbReference type="Proteomes" id="UP000007978">
    <property type="component" value="Chromosome 2"/>
</dbReference>
<keyword evidence="2" id="KW-1185">Reference proteome</keyword>
<dbReference type="eggNOG" id="ENOG502S6I6">
    <property type="taxonomic scope" value="Eukaryota"/>
</dbReference>
<accession>K3VZV8</accession>
<name>K3VZV8_FUSPC</name>
<organism evidence="1 2">
    <name type="scientific">Fusarium pseudograminearum (strain CS3096)</name>
    <name type="common">Wheat and barley crown-rot fungus</name>
    <dbReference type="NCBI Taxonomy" id="1028729"/>
    <lineage>
        <taxon>Eukaryota</taxon>
        <taxon>Fungi</taxon>
        <taxon>Dikarya</taxon>
        <taxon>Ascomycota</taxon>
        <taxon>Pezizomycotina</taxon>
        <taxon>Sordariomycetes</taxon>
        <taxon>Hypocreomycetidae</taxon>
        <taxon>Hypocreales</taxon>
        <taxon>Nectriaceae</taxon>
        <taxon>Fusarium</taxon>
    </lineage>
</organism>
<gene>
    <name evidence="1" type="ORF">FPSE_06688</name>
</gene>
<dbReference type="GeneID" id="20365306"/>
<evidence type="ECO:0000313" key="2">
    <source>
        <dbReference type="Proteomes" id="UP000007978"/>
    </source>
</evidence>
<evidence type="ECO:0000313" key="1">
    <source>
        <dbReference type="EMBL" id="EKJ73075.1"/>
    </source>
</evidence>
<dbReference type="OrthoDB" id="5081631at2759"/>
<dbReference type="EMBL" id="AFNW01000184">
    <property type="protein sequence ID" value="EKJ73075.1"/>
    <property type="molecule type" value="Genomic_DNA"/>
</dbReference>
<dbReference type="HOGENOM" id="CLU_036419_1_0_1"/>
<dbReference type="KEGG" id="fpu:FPSE_06688"/>
<proteinExistence type="predicted"/>
<dbReference type="AlphaFoldDB" id="K3VZV8"/>
<comment type="caution">
    <text evidence="1">The sequence shown here is derived from an EMBL/GenBank/DDBJ whole genome shotgun (WGS) entry which is preliminary data.</text>
</comment>